<protein>
    <submittedName>
        <fullName evidence="1">Uncharacterized protein</fullName>
    </submittedName>
</protein>
<name>A0A644Z1P3_9ZZZZ</name>
<gene>
    <name evidence="1" type="ORF">SDC9_80800</name>
</gene>
<accession>A0A644Z1P3</accession>
<sequence length="85" mass="9102">MAVADGRDTVKGAFQAGAVIGVKFADARNHVVNISAVHFGLAQDNFVVHKACHGQAAQVQHDFQQAVAVIDTVKLVHNARWQDGQ</sequence>
<evidence type="ECO:0000313" key="1">
    <source>
        <dbReference type="EMBL" id="MPM34218.1"/>
    </source>
</evidence>
<comment type="caution">
    <text evidence="1">The sequence shown here is derived from an EMBL/GenBank/DDBJ whole genome shotgun (WGS) entry which is preliminary data.</text>
</comment>
<dbReference type="EMBL" id="VSSQ01006907">
    <property type="protein sequence ID" value="MPM34218.1"/>
    <property type="molecule type" value="Genomic_DNA"/>
</dbReference>
<organism evidence="1">
    <name type="scientific">bioreactor metagenome</name>
    <dbReference type="NCBI Taxonomy" id="1076179"/>
    <lineage>
        <taxon>unclassified sequences</taxon>
        <taxon>metagenomes</taxon>
        <taxon>ecological metagenomes</taxon>
    </lineage>
</organism>
<dbReference type="AlphaFoldDB" id="A0A644Z1P3"/>
<proteinExistence type="predicted"/>
<reference evidence="1" key="1">
    <citation type="submission" date="2019-08" db="EMBL/GenBank/DDBJ databases">
        <authorList>
            <person name="Kucharzyk K."/>
            <person name="Murdoch R.W."/>
            <person name="Higgins S."/>
            <person name="Loffler F."/>
        </authorList>
    </citation>
    <scope>NUCLEOTIDE SEQUENCE</scope>
</reference>